<dbReference type="InterPro" id="IPR029058">
    <property type="entry name" value="AB_hydrolase_fold"/>
</dbReference>
<dbReference type="eggNOG" id="COG4099">
    <property type="taxonomic scope" value="Bacteria"/>
</dbReference>
<dbReference type="PATRIC" id="fig|1297742.4.peg.22"/>
<dbReference type="SUPFAM" id="SSF49299">
    <property type="entry name" value="PKD domain"/>
    <property type="match status" value="1"/>
</dbReference>
<dbReference type="Pfam" id="PF22352">
    <property type="entry name" value="K319L-like_PKD"/>
    <property type="match status" value="1"/>
</dbReference>
<dbReference type="Gene3D" id="3.40.50.1820">
    <property type="entry name" value="alpha/beta hydrolase"/>
    <property type="match status" value="1"/>
</dbReference>
<dbReference type="SMART" id="SM00089">
    <property type="entry name" value="PKD"/>
    <property type="match status" value="1"/>
</dbReference>
<gene>
    <name evidence="3" type="ORF">A176_000022</name>
</gene>
<proteinExistence type="predicted"/>
<dbReference type="Gene3D" id="2.60.40.10">
    <property type="entry name" value="Immunoglobulins"/>
    <property type="match status" value="1"/>
</dbReference>
<keyword evidence="4" id="KW-1185">Reference proteome</keyword>
<dbReference type="AlphaFoldDB" id="A0A0H4WP59"/>
<evidence type="ECO:0000259" key="2">
    <source>
        <dbReference type="SMART" id="SM00089"/>
    </source>
</evidence>
<dbReference type="InterPro" id="IPR000801">
    <property type="entry name" value="Esterase-like"/>
</dbReference>
<reference evidence="3 4" key="1">
    <citation type="journal article" date="2016" name="PLoS ONE">
        <title>Complete Genome Sequence and Comparative Genomics of a Novel Myxobacterium Myxococcus hansupus.</title>
        <authorList>
            <person name="Sharma G."/>
            <person name="Narwani T."/>
            <person name="Subramanian S."/>
        </authorList>
    </citation>
    <scope>NUCLEOTIDE SEQUENCE [LARGE SCALE GENOMIC DNA]</scope>
    <source>
        <strain evidence="4">mixupus</strain>
    </source>
</reference>
<dbReference type="InterPro" id="IPR035986">
    <property type="entry name" value="PKD_dom_sf"/>
</dbReference>
<name>A0A0H4WP59_9BACT</name>
<keyword evidence="1" id="KW-0732">Signal</keyword>
<dbReference type="Pfam" id="PF00756">
    <property type="entry name" value="Esterase"/>
    <property type="match status" value="1"/>
</dbReference>
<evidence type="ECO:0000313" key="4">
    <source>
        <dbReference type="Proteomes" id="UP000009026"/>
    </source>
</evidence>
<dbReference type="EMBL" id="CP012109">
    <property type="protein sequence ID" value="AKQ63110.1"/>
    <property type="molecule type" value="Genomic_DNA"/>
</dbReference>
<dbReference type="InterPro" id="IPR022409">
    <property type="entry name" value="PKD/Chitinase_dom"/>
</dbReference>
<dbReference type="PANTHER" id="PTHR43037">
    <property type="entry name" value="UNNAMED PRODUCT-RELATED"/>
    <property type="match status" value="1"/>
</dbReference>
<sequence length="565" mass="60243">MAGSPLAIGIPMQIHDSITRAALALALLSGCGSPEPEGPLADTAMPLVTSSKLTITAAMVQPDGLRPVAGPYQNLFDEQALVGDPRAGTGSNPLTTWGDVIFNDAAYPMGLIIDLGAPHDLTDIAVFDTFDSGTVSFAVGEPGAWTPMTSITLTRWQAWWVVPVTQRTRYIHLSRTRYAGMNEVVIYGAPVTGEPPANLPPTVSAGADQTVVLPTNTVTLTGTATDSDGTVVARQWTQVAGPNTATLTGATALTATASGLVQGLYAFELTATDDDGATASDRTQVHVRPAATGRGTVQEVYRSSSTPGGYGHVLYLPPGYEEGENWPVVFFLHGMGEQGNGDSAELKWVRRNGPLAYIDREGKDYPFILVAPQTGRSGFWSAYEVQHHLDPFFEHILSTLKTDRKRVYLTGLSMGGAGTFNYASRFPAKLAAAIPVCTGGYGATAADALSIVQADLPLWASHGLLDNDIFYTATAAWFTHFGQTLGGTGTVMDTYPSPAITATAFFRPGTGKWEWIAGQTNTDSTGAGPVNPLLFTLLHDGNHYIWDRIYKEPKVFAWMLAQQRP</sequence>
<dbReference type="SUPFAM" id="SSF53474">
    <property type="entry name" value="alpha/beta-Hydrolases"/>
    <property type="match status" value="1"/>
</dbReference>
<dbReference type="InterPro" id="IPR013783">
    <property type="entry name" value="Ig-like_fold"/>
</dbReference>
<evidence type="ECO:0000313" key="3">
    <source>
        <dbReference type="EMBL" id="AKQ63110.1"/>
    </source>
</evidence>
<protein>
    <submittedName>
        <fullName evidence="3">Chitinase</fullName>
    </submittedName>
</protein>
<dbReference type="STRING" id="1297742.A176_000022"/>
<accession>A0A0H4WP59</accession>
<feature type="domain" description="PKD/Chitinase" evidence="2">
    <location>
        <begin position="202"/>
        <end position="290"/>
    </location>
</feature>
<dbReference type="Proteomes" id="UP000009026">
    <property type="component" value="Chromosome"/>
</dbReference>
<organism evidence="3 4">
    <name type="scientific">Pseudomyxococcus hansupus</name>
    <dbReference type="NCBI Taxonomy" id="1297742"/>
    <lineage>
        <taxon>Bacteria</taxon>
        <taxon>Pseudomonadati</taxon>
        <taxon>Myxococcota</taxon>
        <taxon>Myxococcia</taxon>
        <taxon>Myxococcales</taxon>
        <taxon>Cystobacterineae</taxon>
        <taxon>Myxococcaceae</taxon>
        <taxon>Pseudomyxococcus</taxon>
    </lineage>
</organism>
<dbReference type="KEGG" id="mym:A176_000022"/>
<dbReference type="InterPro" id="IPR050955">
    <property type="entry name" value="Plant_Biomass_Hydrol_Est"/>
</dbReference>
<dbReference type="PANTHER" id="PTHR43037:SF1">
    <property type="entry name" value="BLL1128 PROTEIN"/>
    <property type="match status" value="1"/>
</dbReference>
<evidence type="ECO:0000256" key="1">
    <source>
        <dbReference type="ARBA" id="ARBA00022729"/>
    </source>
</evidence>